<gene>
    <name evidence="3" type="ordered locus">Bathy14g01570</name>
</gene>
<keyword evidence="1" id="KW-0472">Membrane</keyword>
<evidence type="ECO:0000259" key="2">
    <source>
        <dbReference type="PROSITE" id="PS50234"/>
    </source>
</evidence>
<dbReference type="GeneID" id="19011912"/>
<dbReference type="SMART" id="SM00327">
    <property type="entry name" value="VWA"/>
    <property type="match status" value="1"/>
</dbReference>
<dbReference type="RefSeq" id="XP_007509264.1">
    <property type="nucleotide sequence ID" value="XM_007509202.1"/>
</dbReference>
<dbReference type="Pfam" id="PF13519">
    <property type="entry name" value="VWA_2"/>
    <property type="match status" value="1"/>
</dbReference>
<name>K8ENT7_9CHLO</name>
<dbReference type="AlphaFoldDB" id="K8ENT7"/>
<sequence>MKRAQMRKRFSAIVLNSIATLTLQLAIISDASVLNLRIFMNEMEFMALSVAREVENIYADRCSRLSSCVSFHECKSTFREATAECRTDYVADCKDVENSGCGKTYDFYQTNVRIPSQLLNTQTSQPEDPHLKEDICYSNSMTETFKNTAENLEKTSDRILQPPQTFFGTSNGMFRIWPAQHSEVCGIMDTRIRPWFVAASSGPKDVVIVIDKSGSMAVQNRWDLAVNAAKSVINTLTIGDHFSVVLFSITAETLGFPTLMRATKENKETVLRALEESSYGGPTNFEAAFDKAYDLFQSSKTTEISSNCHRAILFLSDGVPTIGKAGTDLYTHIAEKNIFSATIFSYALGANADTATSKAIACTSGGIYANIPDGGDLVQQMSAYYKLYAILQGGSENMNFTTWVEPYLYSSGVMGTTVSTPVFDRSSNPPLWIGVVGVDFTISELEEAVGGTDSYQAVLDELVAVSTATCPKTNLEEQACLIEALRRDDSSEGGICGSPGSSSCSFQTVTPLLCSGANFPSMFWENAFVYNTPDYISRGCCAGGPVTNLGVCYASPSSGITLTGLLGLTSAIIVALVFA</sequence>
<dbReference type="STRING" id="41875.K8ENT7"/>
<dbReference type="PROSITE" id="PS50234">
    <property type="entry name" value="VWFA"/>
    <property type="match status" value="1"/>
</dbReference>
<keyword evidence="1" id="KW-1133">Transmembrane helix</keyword>
<proteinExistence type="predicted"/>
<accession>K8ENT7</accession>
<dbReference type="eggNOG" id="KOG2353">
    <property type="taxonomic scope" value="Eukaryota"/>
</dbReference>
<dbReference type="GO" id="GO:0005245">
    <property type="term" value="F:voltage-gated calcium channel activity"/>
    <property type="evidence" value="ECO:0007669"/>
    <property type="project" value="TreeGrafter"/>
</dbReference>
<reference evidence="3 4" key="1">
    <citation type="submission" date="2011-10" db="EMBL/GenBank/DDBJ databases">
        <authorList>
            <person name="Genoscope - CEA"/>
        </authorList>
    </citation>
    <scope>NUCLEOTIDE SEQUENCE [LARGE SCALE GENOMIC DNA]</scope>
    <source>
        <strain evidence="3 4">RCC 1105</strain>
    </source>
</reference>
<feature type="transmembrane region" description="Helical" evidence="1">
    <location>
        <begin position="559"/>
        <end position="578"/>
    </location>
</feature>
<dbReference type="Proteomes" id="UP000198341">
    <property type="component" value="Chromosome 14"/>
</dbReference>
<dbReference type="PANTHER" id="PTHR10166:SF37">
    <property type="entry name" value="STOLID, ISOFORM H"/>
    <property type="match status" value="1"/>
</dbReference>
<organism evidence="3 4">
    <name type="scientific">Bathycoccus prasinos</name>
    <dbReference type="NCBI Taxonomy" id="41875"/>
    <lineage>
        <taxon>Eukaryota</taxon>
        <taxon>Viridiplantae</taxon>
        <taxon>Chlorophyta</taxon>
        <taxon>Mamiellophyceae</taxon>
        <taxon>Mamiellales</taxon>
        <taxon>Bathycoccaceae</taxon>
        <taxon>Bathycoccus</taxon>
    </lineage>
</organism>
<evidence type="ECO:0000313" key="3">
    <source>
        <dbReference type="EMBL" id="CCO19721.1"/>
    </source>
</evidence>
<dbReference type="GO" id="GO:0005891">
    <property type="term" value="C:voltage-gated calcium channel complex"/>
    <property type="evidence" value="ECO:0007669"/>
    <property type="project" value="TreeGrafter"/>
</dbReference>
<keyword evidence="4" id="KW-1185">Reference proteome</keyword>
<evidence type="ECO:0000256" key="1">
    <source>
        <dbReference type="SAM" id="Phobius"/>
    </source>
</evidence>
<dbReference type="InterPro" id="IPR036465">
    <property type="entry name" value="vWFA_dom_sf"/>
</dbReference>
<dbReference type="InterPro" id="IPR002035">
    <property type="entry name" value="VWF_A"/>
</dbReference>
<dbReference type="EMBL" id="FO082265">
    <property type="protein sequence ID" value="CCO19721.1"/>
    <property type="molecule type" value="Genomic_DNA"/>
</dbReference>
<feature type="domain" description="VWFA" evidence="2">
    <location>
        <begin position="205"/>
        <end position="387"/>
    </location>
</feature>
<dbReference type="SUPFAM" id="SSF53300">
    <property type="entry name" value="vWA-like"/>
    <property type="match status" value="1"/>
</dbReference>
<evidence type="ECO:0000313" key="4">
    <source>
        <dbReference type="Proteomes" id="UP000198341"/>
    </source>
</evidence>
<keyword evidence="1" id="KW-0812">Transmembrane</keyword>
<dbReference type="InterPro" id="IPR051173">
    <property type="entry name" value="Ca_channel_alpha-2/delta"/>
</dbReference>
<protein>
    <recommendedName>
        <fullName evidence="2">VWFA domain-containing protein</fullName>
    </recommendedName>
</protein>
<dbReference type="PANTHER" id="PTHR10166">
    <property type="entry name" value="VOLTAGE-DEPENDENT CALCIUM CHANNEL SUBUNIT ALPHA-2/DELTA-RELATED"/>
    <property type="match status" value="1"/>
</dbReference>
<dbReference type="OrthoDB" id="1922840at2759"/>
<dbReference type="KEGG" id="bpg:Bathy14g01570"/>
<dbReference type="Gene3D" id="3.40.50.410">
    <property type="entry name" value="von Willebrand factor, type A domain"/>
    <property type="match status" value="1"/>
</dbReference>